<evidence type="ECO:0000259" key="4">
    <source>
        <dbReference type="Pfam" id="PF00135"/>
    </source>
</evidence>
<dbReference type="EMBL" id="BPLQ01003223">
    <property type="protein sequence ID" value="GIX98757.1"/>
    <property type="molecule type" value="Genomic_DNA"/>
</dbReference>
<dbReference type="AlphaFoldDB" id="A0AAV4PU77"/>
<evidence type="ECO:0000256" key="2">
    <source>
        <dbReference type="SAM" id="MobiDB-lite"/>
    </source>
</evidence>
<dbReference type="PANTHER" id="PTHR11559">
    <property type="entry name" value="CARBOXYLESTERASE"/>
    <property type="match status" value="1"/>
</dbReference>
<dbReference type="Pfam" id="PF00135">
    <property type="entry name" value="COesterase"/>
    <property type="match status" value="1"/>
</dbReference>
<organism evidence="5 6">
    <name type="scientific">Caerostris darwini</name>
    <dbReference type="NCBI Taxonomy" id="1538125"/>
    <lineage>
        <taxon>Eukaryota</taxon>
        <taxon>Metazoa</taxon>
        <taxon>Ecdysozoa</taxon>
        <taxon>Arthropoda</taxon>
        <taxon>Chelicerata</taxon>
        <taxon>Arachnida</taxon>
        <taxon>Araneae</taxon>
        <taxon>Araneomorphae</taxon>
        <taxon>Entelegynae</taxon>
        <taxon>Araneoidea</taxon>
        <taxon>Araneidae</taxon>
        <taxon>Caerostris</taxon>
    </lineage>
</organism>
<keyword evidence="3" id="KW-0812">Transmembrane</keyword>
<reference evidence="5 6" key="1">
    <citation type="submission" date="2021-06" db="EMBL/GenBank/DDBJ databases">
        <title>Caerostris darwini draft genome.</title>
        <authorList>
            <person name="Kono N."/>
            <person name="Arakawa K."/>
        </authorList>
    </citation>
    <scope>NUCLEOTIDE SEQUENCE [LARGE SCALE GENOMIC DNA]</scope>
</reference>
<accession>A0AAV4PU77</accession>
<keyword evidence="1" id="KW-0325">Glycoprotein</keyword>
<evidence type="ECO:0000313" key="5">
    <source>
        <dbReference type="EMBL" id="GIX98757.1"/>
    </source>
</evidence>
<comment type="caution">
    <text evidence="5">The sequence shown here is derived from an EMBL/GenBank/DDBJ whole genome shotgun (WGS) entry which is preliminary data.</text>
</comment>
<name>A0AAV4PU77_9ARAC</name>
<sequence>MTAELEEQEKKGEKEIEVEKTPSPKDEEAPQNGKGDLKNPDKEAEAEEKPAQEEEKTAETDGEAEKQDEEIVVVAKKRAPSFFQKLFGGRKAAKQDVEAGTELLSKDGKPAEIKPEGDGKNEKTDSGTDVTVAIADDNDAAAESAKVREVQKRVYMKRVLISLACIILVLTLVVLVTTLTASDQSSRGPLGDPLVITECGPVKGYKDNGIYVFKGIPYALPPVGELRWKPPMQASSFNECWTGTYEAYNSSAICYQKPIPGQNLEMSEDCLYLDIVTPSLSPPVLRPVVFYIPGDHPLKGYTADDVNWRPTASIADSRDVTFVTLNYRTNAFGFLVLDLLTNRMRPPTSGNYGIMDMLAALQWVQRNIRSFGGDPQKITVLAHGGSATAGLALLSSKKAKGLFSQMWLTAPSARFSNKSLEQISTDNAAMLRKLNCDNVSCLYNKTSEEILAAVPGLWYSDWSTDLPSSEEEQNPVMAVVDGNILYNTPYNMWKEDDIQQVPVVIGSAAQESGSSKVLHDLDKWSWTDFSDYVSEKLESISDNITVSALQFYIQNSSTPLQQFHTMVSDVRTICPIERLTEALSAALQKDSYWYLIDYKPKHPIQFSNESASVKLSVHGLDIAAIFGLLDEYIKPMDPQDTKFQKNIQDLFYSFVSRGRPELRGEALMASNFINLIGESVRSRMTPYENCHLWNNNIFYPSYAKMN</sequence>
<feature type="compositionally biased region" description="Basic and acidic residues" evidence="2">
    <location>
        <begin position="35"/>
        <end position="65"/>
    </location>
</feature>
<feature type="transmembrane region" description="Helical" evidence="3">
    <location>
        <begin position="159"/>
        <end position="179"/>
    </location>
</feature>
<evidence type="ECO:0000256" key="1">
    <source>
        <dbReference type="ARBA" id="ARBA00023180"/>
    </source>
</evidence>
<dbReference type="Gene3D" id="3.40.50.1820">
    <property type="entry name" value="alpha/beta hydrolase"/>
    <property type="match status" value="1"/>
</dbReference>
<feature type="region of interest" description="Disordered" evidence="2">
    <location>
        <begin position="1"/>
        <end position="71"/>
    </location>
</feature>
<dbReference type="SUPFAM" id="SSF53474">
    <property type="entry name" value="alpha/beta-Hydrolases"/>
    <property type="match status" value="1"/>
</dbReference>
<gene>
    <name evidence="5" type="primary">Nrt</name>
    <name evidence="5" type="ORF">CDAR_451051</name>
</gene>
<keyword evidence="3" id="KW-0472">Membrane</keyword>
<dbReference type="PROSITE" id="PS00941">
    <property type="entry name" value="CARBOXYLESTERASE_B_2"/>
    <property type="match status" value="1"/>
</dbReference>
<feature type="compositionally biased region" description="Basic and acidic residues" evidence="2">
    <location>
        <begin position="8"/>
        <end position="28"/>
    </location>
</feature>
<dbReference type="InterPro" id="IPR029058">
    <property type="entry name" value="AB_hydrolase_fold"/>
</dbReference>
<feature type="compositionally biased region" description="Basic and acidic residues" evidence="2">
    <location>
        <begin position="104"/>
        <end position="126"/>
    </location>
</feature>
<keyword evidence="3" id="KW-1133">Transmembrane helix</keyword>
<feature type="domain" description="Carboxylesterase type B" evidence="4">
    <location>
        <begin position="192"/>
        <end position="662"/>
    </location>
</feature>
<keyword evidence="6" id="KW-1185">Reference proteome</keyword>
<dbReference type="InterPro" id="IPR019819">
    <property type="entry name" value="Carboxylesterase_B_CS"/>
</dbReference>
<evidence type="ECO:0000313" key="6">
    <source>
        <dbReference type="Proteomes" id="UP001054837"/>
    </source>
</evidence>
<protein>
    <submittedName>
        <fullName evidence="5">Neurotactin</fullName>
    </submittedName>
</protein>
<dbReference type="InterPro" id="IPR050309">
    <property type="entry name" value="Type-B_Carboxylest/Lipase"/>
</dbReference>
<dbReference type="InterPro" id="IPR002018">
    <property type="entry name" value="CarbesteraseB"/>
</dbReference>
<feature type="region of interest" description="Disordered" evidence="2">
    <location>
        <begin position="101"/>
        <end position="128"/>
    </location>
</feature>
<evidence type="ECO:0000256" key="3">
    <source>
        <dbReference type="SAM" id="Phobius"/>
    </source>
</evidence>
<proteinExistence type="predicted"/>
<dbReference type="Proteomes" id="UP001054837">
    <property type="component" value="Unassembled WGS sequence"/>
</dbReference>